<dbReference type="InterPro" id="IPR058486">
    <property type="entry name" value="DUF8173"/>
</dbReference>
<proteinExistence type="predicted"/>
<dbReference type="Pfam" id="PF26514">
    <property type="entry name" value="DUF8173"/>
    <property type="match status" value="1"/>
</dbReference>
<protein>
    <recommendedName>
        <fullName evidence="2">DUF8173 domain-containing protein</fullName>
    </recommendedName>
</protein>
<dbReference type="STRING" id="395961.Cyan7425_3733"/>
<feature type="transmembrane region" description="Helical" evidence="1">
    <location>
        <begin position="182"/>
        <end position="203"/>
    </location>
</feature>
<name>B8HTH1_CYAP4</name>
<feature type="transmembrane region" description="Helical" evidence="1">
    <location>
        <begin position="139"/>
        <end position="161"/>
    </location>
</feature>
<dbReference type="OrthoDB" id="511156at2"/>
<evidence type="ECO:0000256" key="1">
    <source>
        <dbReference type="SAM" id="Phobius"/>
    </source>
</evidence>
<keyword evidence="1" id="KW-1133">Transmembrane helix</keyword>
<feature type="domain" description="DUF8173" evidence="2">
    <location>
        <begin position="147"/>
        <end position="280"/>
    </location>
</feature>
<sequence length="294" mass="30401">MGLKWLVRSGLALVSVLMVILWASLAAGQTDINISGRNLFRLGGSITVPAAQVVDNAQAIGGSVTVGQGARVRQTAVAIGGNVVLQRGARVDGDAYAVGGQVITAPGATIGGATSGDNQPQADWQGGAMMAHSRPFRGYVFNALFHIVNVLIGIGIGLLLLRWRPAFMTNLTAVLNQYPGQSLIWGIGGGVAAILLILFLLISLLGIPLIPLVGLMVTLATLAGSLGVALWVGERLFATEGRSLTQQFVLGALILGAIGLIPVLGGLTLFVVYLFGLGALLAWSLGRVRPQLPT</sequence>
<dbReference type="eggNOG" id="COG1664">
    <property type="taxonomic scope" value="Bacteria"/>
</dbReference>
<evidence type="ECO:0000259" key="2">
    <source>
        <dbReference type="Pfam" id="PF26514"/>
    </source>
</evidence>
<dbReference type="AlphaFoldDB" id="B8HTH1"/>
<dbReference type="KEGG" id="cyn:Cyan7425_3733"/>
<organism evidence="3">
    <name type="scientific">Cyanothece sp. (strain PCC 7425 / ATCC 29141)</name>
    <dbReference type="NCBI Taxonomy" id="395961"/>
    <lineage>
        <taxon>Bacteria</taxon>
        <taxon>Bacillati</taxon>
        <taxon>Cyanobacteriota</taxon>
        <taxon>Cyanophyceae</taxon>
        <taxon>Gomontiellales</taxon>
        <taxon>Cyanothecaceae</taxon>
        <taxon>Cyanothece</taxon>
    </lineage>
</organism>
<accession>B8HTH1</accession>
<dbReference type="HOGENOM" id="CLU_961857_0_0_3"/>
<reference evidence="3" key="1">
    <citation type="submission" date="2009-01" db="EMBL/GenBank/DDBJ databases">
        <title>Complete sequence of chromosome Cyanothece sp. PCC 7425.</title>
        <authorList>
            <consortium name="US DOE Joint Genome Institute"/>
            <person name="Lucas S."/>
            <person name="Copeland A."/>
            <person name="Lapidus A."/>
            <person name="Glavina del Rio T."/>
            <person name="Dalin E."/>
            <person name="Tice H."/>
            <person name="Bruce D."/>
            <person name="Goodwin L."/>
            <person name="Pitluck S."/>
            <person name="Sims D."/>
            <person name="Meineke L."/>
            <person name="Brettin T."/>
            <person name="Detter J.C."/>
            <person name="Han C."/>
            <person name="Larimer F."/>
            <person name="Land M."/>
            <person name="Hauser L."/>
            <person name="Kyrpides N."/>
            <person name="Ovchinnikova G."/>
            <person name="Liberton M."/>
            <person name="Stoeckel J."/>
            <person name="Banerjee A."/>
            <person name="Singh A."/>
            <person name="Page L."/>
            <person name="Sato H."/>
            <person name="Zhao L."/>
            <person name="Sherman L."/>
            <person name="Pakrasi H."/>
            <person name="Richardson P."/>
        </authorList>
    </citation>
    <scope>NUCLEOTIDE SEQUENCE</scope>
    <source>
        <strain evidence="3">PCC 7425</strain>
    </source>
</reference>
<gene>
    <name evidence="3" type="ordered locus">Cyan7425_3733</name>
</gene>
<dbReference type="GO" id="GO:0031470">
    <property type="term" value="C:carboxysome"/>
    <property type="evidence" value="ECO:0007669"/>
    <property type="project" value="UniProtKB-ARBA"/>
</dbReference>
<dbReference type="EMBL" id="CP001344">
    <property type="protein sequence ID" value="ACL46052.1"/>
    <property type="molecule type" value="Genomic_DNA"/>
</dbReference>
<keyword evidence="1" id="KW-0812">Transmembrane</keyword>
<evidence type="ECO:0000313" key="3">
    <source>
        <dbReference type="EMBL" id="ACL46052.1"/>
    </source>
</evidence>
<dbReference type="GO" id="GO:0043886">
    <property type="term" value="F:structural constituent of carboxysome shell"/>
    <property type="evidence" value="ECO:0007669"/>
    <property type="project" value="UniProtKB-ARBA"/>
</dbReference>
<keyword evidence="1" id="KW-0472">Membrane</keyword>
<feature type="transmembrane region" description="Helical" evidence="1">
    <location>
        <begin position="209"/>
        <end position="232"/>
    </location>
</feature>
<dbReference type="SUPFAM" id="SSF51161">
    <property type="entry name" value="Trimeric LpxA-like enzymes"/>
    <property type="match status" value="1"/>
</dbReference>
<feature type="transmembrane region" description="Helical" evidence="1">
    <location>
        <begin position="244"/>
        <end position="264"/>
    </location>
</feature>
<dbReference type="InterPro" id="IPR011004">
    <property type="entry name" value="Trimer_LpxA-like_sf"/>
</dbReference>